<proteinExistence type="predicted"/>
<comment type="caution">
    <text evidence="1">The sequence shown here is derived from an EMBL/GenBank/DDBJ whole genome shotgun (WGS) entry which is preliminary data.</text>
</comment>
<evidence type="ECO:0008006" key="3">
    <source>
        <dbReference type="Google" id="ProtNLM"/>
    </source>
</evidence>
<dbReference type="AlphaFoldDB" id="A0A327VQB3"/>
<dbReference type="Proteomes" id="UP000249819">
    <property type="component" value="Unassembled WGS sequence"/>
</dbReference>
<name>A0A327VQB3_9BACT</name>
<keyword evidence="2" id="KW-1185">Reference proteome</keyword>
<protein>
    <recommendedName>
        <fullName evidence="3">Lipoprotein</fullName>
    </recommendedName>
</protein>
<dbReference type="PROSITE" id="PS51257">
    <property type="entry name" value="PROKAR_LIPOPROTEIN"/>
    <property type="match status" value="1"/>
</dbReference>
<gene>
    <name evidence="1" type="ORF">CLV59_109171</name>
</gene>
<dbReference type="EMBL" id="QLMA01000009">
    <property type="protein sequence ID" value="RAJ75557.1"/>
    <property type="molecule type" value="Genomic_DNA"/>
</dbReference>
<dbReference type="RefSeq" id="WP_111594714.1">
    <property type="nucleotide sequence ID" value="NZ_QLMA01000009.1"/>
</dbReference>
<sequence>MLKKLLLAACCLMALSCKKKDKEDAPKVDCSAVLCVSGTQSFSFRLTDGFSGKDIVSGSQPTIALSDISLKFSNTTLPLAIKAATANDNNGFIYTNINPVAPFTDATVPLLLTVKINGENKVYNLSLKTKYSPCCGQFVLGMYVNSGSTLIEKVDGVMSFNILN</sequence>
<accession>A0A327VQB3</accession>
<reference evidence="1 2" key="1">
    <citation type="submission" date="2018-06" db="EMBL/GenBank/DDBJ databases">
        <title>Genomic Encyclopedia of Archaeal and Bacterial Type Strains, Phase II (KMG-II): from individual species to whole genera.</title>
        <authorList>
            <person name="Goeker M."/>
        </authorList>
    </citation>
    <scope>NUCLEOTIDE SEQUENCE [LARGE SCALE GENOMIC DNA]</scope>
    <source>
        <strain evidence="1 2">DSM 29821</strain>
    </source>
</reference>
<organism evidence="1 2">
    <name type="scientific">Chitinophaga dinghuensis</name>
    <dbReference type="NCBI Taxonomy" id="1539050"/>
    <lineage>
        <taxon>Bacteria</taxon>
        <taxon>Pseudomonadati</taxon>
        <taxon>Bacteroidota</taxon>
        <taxon>Chitinophagia</taxon>
        <taxon>Chitinophagales</taxon>
        <taxon>Chitinophagaceae</taxon>
        <taxon>Chitinophaga</taxon>
    </lineage>
</organism>
<evidence type="ECO:0000313" key="2">
    <source>
        <dbReference type="Proteomes" id="UP000249819"/>
    </source>
</evidence>
<evidence type="ECO:0000313" key="1">
    <source>
        <dbReference type="EMBL" id="RAJ75557.1"/>
    </source>
</evidence>